<protein>
    <submittedName>
        <fullName evidence="5">Acetate CoA-transferase YdiF</fullName>
        <ecNumber evidence="5">2.8.3.8</ecNumber>
    </submittedName>
</protein>
<keyword evidence="6" id="KW-1185">Reference proteome</keyword>
<dbReference type="PANTHER" id="PTHR43293">
    <property type="entry name" value="ACETATE COA-TRANSFERASE YDIF"/>
    <property type="match status" value="1"/>
</dbReference>
<evidence type="ECO:0000256" key="1">
    <source>
        <dbReference type="ARBA" id="ARBA00007154"/>
    </source>
</evidence>
<organism evidence="5 6">
    <name type="scientific">Clostridium homopropionicum DSM 5847</name>
    <dbReference type="NCBI Taxonomy" id="1121318"/>
    <lineage>
        <taxon>Bacteria</taxon>
        <taxon>Bacillati</taxon>
        <taxon>Bacillota</taxon>
        <taxon>Clostridia</taxon>
        <taxon>Eubacteriales</taxon>
        <taxon>Clostridiaceae</taxon>
        <taxon>Clostridium</taxon>
    </lineage>
</organism>
<dbReference type="InterPro" id="IPR014388">
    <property type="entry name" value="3-oxoacid_CoA-transferase"/>
</dbReference>
<evidence type="ECO:0000313" key="6">
    <source>
        <dbReference type="Proteomes" id="UP000037043"/>
    </source>
</evidence>
<dbReference type="RefSeq" id="WP_052222614.1">
    <property type="nucleotide sequence ID" value="NZ_LHUR01000042.1"/>
</dbReference>
<dbReference type="SMART" id="SM00882">
    <property type="entry name" value="CoA_trans"/>
    <property type="match status" value="2"/>
</dbReference>
<dbReference type="PATRIC" id="fig|1121318.3.peg.3158"/>
<evidence type="ECO:0000313" key="5">
    <source>
        <dbReference type="EMBL" id="KOA18264.1"/>
    </source>
</evidence>
<reference evidence="6" key="1">
    <citation type="submission" date="2015-08" db="EMBL/GenBank/DDBJ databases">
        <title>Genome sequence of the strict anaerobe Clostridium homopropionicum LuHBu1 (DSM 5847T).</title>
        <authorList>
            <person name="Poehlein A."/>
            <person name="Beck M."/>
            <person name="Schiel-Bengelsdorf B."/>
            <person name="Bengelsdorf F.R."/>
            <person name="Daniel R."/>
            <person name="Duerre P."/>
        </authorList>
    </citation>
    <scope>NUCLEOTIDE SEQUENCE [LARGE SCALE GENOMIC DNA]</scope>
    <source>
        <strain evidence="6">DSM 5847</strain>
    </source>
</reference>
<dbReference type="Pfam" id="PF01144">
    <property type="entry name" value="CoA_trans"/>
    <property type="match status" value="1"/>
</dbReference>
<evidence type="ECO:0000256" key="2">
    <source>
        <dbReference type="ARBA" id="ARBA00022679"/>
    </source>
</evidence>
<dbReference type="AlphaFoldDB" id="A0A0L6Z5M0"/>
<dbReference type="EC" id="2.8.3.8" evidence="5"/>
<name>A0A0L6Z5M0_9CLOT</name>
<sequence>MSKVVSPEFAASLVKDGMTIGVGGFVGFGAPEELLIALQERYKETKSPKGLTIFHCAGLGDGAERGINHLAEEGLAKKIICGHIGLEPKISKLLVENKMIGFCLPQGVTSQILRATAGKKPGVLTHVGLNTFADPRVEGCKVNQAAINSGEEVVSLVKIEGKDYLLYKSVPLDICFIKGTLGDEDGNISLQKEALISDQLEMAAATHNSGGIVIAQVENVVKKGTIKAHDVKIHGFLVDYIVKGKPENSYQGFADNYYRPELSGEITIPLSAMEPMELGNRKICGRRGALELKKGSLVNLGIGVPEAVAAVAGEEGISGDITLSIESGVLGGVPTGGLAIGGTVNPEAIIKQPDIFDIYDGGGLDVSFLGAAEIDEKGNVNVSKFGGRVVGPGGFINISQNAKKVCFTGTFTAGKLETKIEDSKLTIVKEGNGIKFKKSVEQITFSADYANESGQEIYYITERAVFKLTDKGVKLIEIAPGVDLQKDILANMEFKPLIAEDLKLMDERIFKNEKMRLSF</sequence>
<dbReference type="Proteomes" id="UP000037043">
    <property type="component" value="Unassembled WGS sequence"/>
</dbReference>
<proteinExistence type="inferred from homology"/>
<dbReference type="GO" id="GO:0008775">
    <property type="term" value="F:acetate CoA-transferase activity"/>
    <property type="evidence" value="ECO:0007669"/>
    <property type="project" value="UniProtKB-EC"/>
</dbReference>
<dbReference type="InterPro" id="IPR037171">
    <property type="entry name" value="NagB/RpiA_transferase-like"/>
</dbReference>
<dbReference type="Gene3D" id="3.40.1080.10">
    <property type="entry name" value="Glutaconate Coenzyme A-transferase"/>
    <property type="match status" value="2"/>
</dbReference>
<comment type="caution">
    <text evidence="5">The sequence shown here is derived from an EMBL/GenBank/DDBJ whole genome shotgun (WGS) entry which is preliminary data.</text>
</comment>
<accession>A0A0L6Z5M0</accession>
<gene>
    <name evidence="5" type="primary">ydiF_7</name>
    <name evidence="5" type="ORF">CLHOM_31610</name>
</gene>
<dbReference type="InterPro" id="IPR004165">
    <property type="entry name" value="CoA_trans_fam_I"/>
</dbReference>
<dbReference type="STRING" id="36844.SAMN04488501_101323"/>
<dbReference type="EMBL" id="LHUR01000042">
    <property type="protein sequence ID" value="KOA18264.1"/>
    <property type="molecule type" value="Genomic_DNA"/>
</dbReference>
<dbReference type="PANTHER" id="PTHR43293:SF1">
    <property type="entry name" value="ACETATE COA-TRANSFERASE YDIF"/>
    <property type="match status" value="1"/>
</dbReference>
<dbReference type="GO" id="GO:0046952">
    <property type="term" value="P:ketone body catabolic process"/>
    <property type="evidence" value="ECO:0007669"/>
    <property type="project" value="InterPro"/>
</dbReference>
<comment type="similarity">
    <text evidence="1 3">Belongs to the 3-oxoacid CoA-transferase family.</text>
</comment>
<dbReference type="PIRSF" id="PIRSF000858">
    <property type="entry name" value="SCOT-t"/>
    <property type="match status" value="1"/>
</dbReference>
<keyword evidence="2 3" id="KW-0808">Transferase</keyword>
<dbReference type="SUPFAM" id="SSF100950">
    <property type="entry name" value="NagB/RpiA/CoA transferase-like"/>
    <property type="match status" value="2"/>
</dbReference>
<evidence type="ECO:0000256" key="3">
    <source>
        <dbReference type="PIRNR" id="PIRNR000858"/>
    </source>
</evidence>
<feature type="active site" description="5-glutamyl coenzyme A thioester intermediate" evidence="4">
    <location>
        <position position="326"/>
    </location>
</feature>
<evidence type="ECO:0000256" key="4">
    <source>
        <dbReference type="PIRSR" id="PIRSR000858-1"/>
    </source>
</evidence>